<evidence type="ECO:0000313" key="1">
    <source>
        <dbReference type="EMBL" id="KDM93092.1"/>
    </source>
</evidence>
<organism evidence="1 2">
    <name type="scientific">Photobacterium galatheae</name>
    <dbReference type="NCBI Taxonomy" id="1654360"/>
    <lineage>
        <taxon>Bacteria</taxon>
        <taxon>Pseudomonadati</taxon>
        <taxon>Pseudomonadota</taxon>
        <taxon>Gammaproteobacteria</taxon>
        <taxon>Vibrionales</taxon>
        <taxon>Vibrionaceae</taxon>
        <taxon>Photobacterium</taxon>
    </lineage>
</organism>
<dbReference type="RefSeq" id="WP_036748554.1">
    <property type="nucleotide sequence ID" value="NZ_JAGSGC010000002.1"/>
</dbReference>
<reference evidence="1 2" key="1">
    <citation type="submission" date="2014-04" db="EMBL/GenBank/DDBJ databases">
        <title>Draft genome sequence of Photobacterium halotolerans S2753: a solonamide, ngercheumicin and holomycin producer.</title>
        <authorList>
            <person name="Machado H.R."/>
            <person name="Gram L."/>
        </authorList>
    </citation>
    <scope>NUCLEOTIDE SEQUENCE [LARGE SCALE GENOMIC DNA]</scope>
    <source>
        <strain evidence="1 2">S2753</strain>
    </source>
</reference>
<accession>A0A066RZH0</accession>
<keyword evidence="2" id="KW-1185">Reference proteome</keyword>
<dbReference type="STRING" id="1654360.EA58_02570"/>
<name>A0A066RZH0_9GAMM</name>
<dbReference type="AlphaFoldDB" id="A0A066RZH0"/>
<proteinExistence type="predicted"/>
<comment type="caution">
    <text evidence="1">The sequence shown here is derived from an EMBL/GenBank/DDBJ whole genome shotgun (WGS) entry which is preliminary data.</text>
</comment>
<evidence type="ECO:0000313" key="2">
    <source>
        <dbReference type="Proteomes" id="UP000027192"/>
    </source>
</evidence>
<gene>
    <name evidence="1" type="ORF">EA58_02570</name>
</gene>
<dbReference type="Proteomes" id="UP000027192">
    <property type="component" value="Unassembled WGS sequence"/>
</dbReference>
<dbReference type="InterPro" id="IPR021806">
    <property type="entry name" value="DUF3379"/>
</dbReference>
<sequence length="237" mass="26141">MDDLEFRRRILADPSDHSPEMCAAKNSSIANRKLHDELQQLDTKLAAAMKVDVPEDLADRILFRQSGQGYQAEKKVRRHLAIAASVAFLCGLLIGQFNDVFAPASSQDIGQIALNHIYNEAPFVDQIDEGVSLKQVNAKLKPFGPKFSALPSHVYYLNHCGFDGSGALHMVMEGQNGKITVFVVPKPSHAMENFEDKNMRGVVIPSKDASLIVVGNKGENVMPIAEKLKDSLQWTNI</sequence>
<dbReference type="Pfam" id="PF11859">
    <property type="entry name" value="DUF3379"/>
    <property type="match status" value="1"/>
</dbReference>
<dbReference type="OrthoDB" id="6195578at2"/>
<protein>
    <recommendedName>
        <fullName evidence="3">DUF3379 domain-containing protein</fullName>
    </recommendedName>
</protein>
<evidence type="ECO:0008006" key="3">
    <source>
        <dbReference type="Google" id="ProtNLM"/>
    </source>
</evidence>
<dbReference type="EMBL" id="JMIB01000004">
    <property type="protein sequence ID" value="KDM93092.1"/>
    <property type="molecule type" value="Genomic_DNA"/>
</dbReference>